<evidence type="ECO:0000259" key="5">
    <source>
        <dbReference type="SMART" id="SM00382"/>
    </source>
</evidence>
<dbReference type="InterPro" id="IPR015943">
    <property type="entry name" value="WD40/YVTN_repeat-like_dom_sf"/>
</dbReference>
<keyword evidence="4" id="KW-0812">Transmembrane</keyword>
<feature type="repeat" description="WD" evidence="3">
    <location>
        <begin position="536"/>
        <end position="577"/>
    </location>
</feature>
<evidence type="ECO:0000256" key="2">
    <source>
        <dbReference type="ARBA" id="ARBA00022737"/>
    </source>
</evidence>
<comment type="caution">
    <text evidence="6">The sequence shown here is derived from an EMBL/GenBank/DDBJ whole genome shotgun (WGS) entry which is preliminary data.</text>
</comment>
<feature type="repeat" description="WD" evidence="3">
    <location>
        <begin position="410"/>
        <end position="451"/>
    </location>
</feature>
<dbReference type="Pfam" id="PF13401">
    <property type="entry name" value="AAA_22"/>
    <property type="match status" value="1"/>
</dbReference>
<feature type="repeat" description="WD" evidence="3">
    <location>
        <begin position="452"/>
        <end position="493"/>
    </location>
</feature>
<evidence type="ECO:0000313" key="7">
    <source>
        <dbReference type="Proteomes" id="UP001221838"/>
    </source>
</evidence>
<keyword evidence="7" id="KW-1185">Reference proteome</keyword>
<feature type="domain" description="AAA+ ATPase" evidence="5">
    <location>
        <begin position="877"/>
        <end position="1032"/>
    </location>
</feature>
<dbReference type="Gene3D" id="2.130.10.10">
    <property type="entry name" value="YVTN repeat-like/Quinoprotein amine dehydrogenase"/>
    <property type="match status" value="7"/>
</dbReference>
<evidence type="ECO:0000256" key="4">
    <source>
        <dbReference type="SAM" id="Phobius"/>
    </source>
</evidence>
<dbReference type="SMART" id="SM00382">
    <property type="entry name" value="AAA"/>
    <property type="match status" value="1"/>
</dbReference>
<dbReference type="Proteomes" id="UP001221838">
    <property type="component" value="Unassembled WGS sequence"/>
</dbReference>
<feature type="transmembrane region" description="Helical" evidence="4">
    <location>
        <begin position="700"/>
        <end position="719"/>
    </location>
</feature>
<feature type="repeat" description="WD" evidence="3">
    <location>
        <begin position="116"/>
        <end position="157"/>
    </location>
</feature>
<dbReference type="RefSeq" id="WP_272146068.1">
    <property type="nucleotide sequence ID" value="NZ_JAQNDM010000002.1"/>
</dbReference>
<evidence type="ECO:0000313" key="6">
    <source>
        <dbReference type="EMBL" id="MDC0708830.1"/>
    </source>
</evidence>
<name>A0ABT5D6V7_9BACT</name>
<dbReference type="InterPro" id="IPR003593">
    <property type="entry name" value="AAA+_ATPase"/>
</dbReference>
<dbReference type="SMART" id="SM00320">
    <property type="entry name" value="WD40"/>
    <property type="match status" value="14"/>
</dbReference>
<protein>
    <submittedName>
        <fullName evidence="6">AAA family ATPase</fullName>
    </submittedName>
</protein>
<dbReference type="SUPFAM" id="SSF52540">
    <property type="entry name" value="P-loop containing nucleoside triphosphate hydrolases"/>
    <property type="match status" value="1"/>
</dbReference>
<accession>A0ABT5D6V7</accession>
<dbReference type="EMBL" id="JAQNDM010000002">
    <property type="protein sequence ID" value="MDC0708830.1"/>
    <property type="molecule type" value="Genomic_DNA"/>
</dbReference>
<reference evidence="6 7" key="1">
    <citation type="submission" date="2022-11" db="EMBL/GenBank/DDBJ databases">
        <title>Minimal conservation of predation-associated metabolite biosynthetic gene clusters underscores biosynthetic potential of Myxococcota including descriptions for ten novel species: Archangium lansinium sp. nov., Myxococcus landrumus sp. nov., Nannocystis bai.</title>
        <authorList>
            <person name="Ahearne A."/>
            <person name="Stevens C."/>
            <person name="Dowd S."/>
        </authorList>
    </citation>
    <scope>NUCLEOTIDE SEQUENCE [LARGE SCALE GENOMIC DNA]</scope>
    <source>
        <strain evidence="6 7">NCWAL01</strain>
    </source>
</reference>
<gene>
    <name evidence="6" type="ORF">POL68_10155</name>
</gene>
<evidence type="ECO:0000256" key="3">
    <source>
        <dbReference type="PROSITE-ProRule" id="PRU00221"/>
    </source>
</evidence>
<dbReference type="InterPro" id="IPR036322">
    <property type="entry name" value="WD40_repeat_dom_sf"/>
</dbReference>
<dbReference type="PANTHER" id="PTHR19848:SF8">
    <property type="entry name" value="F-BOX AND WD REPEAT DOMAIN CONTAINING 7"/>
    <property type="match status" value="1"/>
</dbReference>
<dbReference type="InterPro" id="IPR001680">
    <property type="entry name" value="WD40_rpt"/>
</dbReference>
<dbReference type="Pfam" id="PF25173">
    <property type="entry name" value="Beta-prop_WDR3_1st"/>
    <property type="match status" value="1"/>
</dbReference>
<dbReference type="PRINTS" id="PR00320">
    <property type="entry name" value="GPROTEINBRPT"/>
</dbReference>
<dbReference type="CDD" id="cd00200">
    <property type="entry name" value="WD40"/>
    <property type="match status" value="2"/>
</dbReference>
<dbReference type="InterPro" id="IPR020472">
    <property type="entry name" value="WD40_PAC1"/>
</dbReference>
<feature type="repeat" description="WD" evidence="3">
    <location>
        <begin position="326"/>
        <end position="367"/>
    </location>
</feature>
<keyword evidence="2" id="KW-0677">Repeat</keyword>
<dbReference type="InterPro" id="IPR027417">
    <property type="entry name" value="P-loop_NTPase"/>
</dbReference>
<dbReference type="InterPro" id="IPR049945">
    <property type="entry name" value="AAA_22"/>
</dbReference>
<feature type="repeat" description="WD" evidence="3">
    <location>
        <begin position="242"/>
        <end position="283"/>
    </location>
</feature>
<evidence type="ECO:0000256" key="1">
    <source>
        <dbReference type="ARBA" id="ARBA00022574"/>
    </source>
</evidence>
<dbReference type="InterPro" id="IPR019775">
    <property type="entry name" value="WD40_repeat_CS"/>
</dbReference>
<dbReference type="Gene3D" id="3.40.50.300">
    <property type="entry name" value="P-loop containing nucleotide triphosphate hydrolases"/>
    <property type="match status" value="1"/>
</dbReference>
<keyword evidence="4" id="KW-0472">Membrane</keyword>
<feature type="repeat" description="WD" evidence="3">
    <location>
        <begin position="368"/>
        <end position="409"/>
    </location>
</feature>
<keyword evidence="1 3" id="KW-0853">WD repeat</keyword>
<keyword evidence="4" id="KW-1133">Transmembrane helix</keyword>
<organism evidence="6 7">
    <name type="scientific">Stigmatella ashevillensis</name>
    <dbReference type="NCBI Taxonomy" id="2995309"/>
    <lineage>
        <taxon>Bacteria</taxon>
        <taxon>Pseudomonadati</taxon>
        <taxon>Myxococcota</taxon>
        <taxon>Myxococcia</taxon>
        <taxon>Myxococcales</taxon>
        <taxon>Cystobacterineae</taxon>
        <taxon>Archangiaceae</taxon>
        <taxon>Stigmatella</taxon>
    </lineage>
</organism>
<feature type="repeat" description="WD" evidence="3">
    <location>
        <begin position="578"/>
        <end position="610"/>
    </location>
</feature>
<dbReference type="Pfam" id="PF00400">
    <property type="entry name" value="WD40"/>
    <property type="match status" value="9"/>
</dbReference>
<feature type="repeat" description="WD" evidence="3">
    <location>
        <begin position="494"/>
        <end position="535"/>
    </location>
</feature>
<feature type="repeat" description="WD" evidence="3">
    <location>
        <begin position="32"/>
        <end position="73"/>
    </location>
</feature>
<dbReference type="PROSITE" id="PS50082">
    <property type="entry name" value="WD_REPEATS_2"/>
    <property type="match status" value="14"/>
</dbReference>
<sequence length="1208" mass="130680">MTVAALAAAGGLLAFSLQRDAPPAVTPEVFPLLGHSDSVLSVAWSPDGRTLASGSFDNTLKLWAPSSGSLLRTLSGHSDSVLSVAWSPDGRTLASGSNDNTLKLWAPSSGSLLRTLSGHSDSVLSVAWSPDGRTLASGSNDNTLKLWDTSSGSLLRTLSGHSSPVSSVAWSPDGRTLASGSNDNTLKLWDTSSGSLLRTLSGHSSPVSSVAWSPDGRTLASGSFDNTLKLWAPSSGSLLRTLSGHSSTVRSVAWSPDGRTLASGSNDNTLKLWAPSSGSLLRTLSGRSSSVLSVAWSPDGRTLASGSFDNTLNLWDTSSGSLLRTLSGHSDSVLSVAWSPDGRTLASGSNDNTLKLWDTSSGSLLRTLSGHSSTVWSVAWSPDGRTLASGSDDNTLKLWDTSSGSLLRTLSGRSDSVLSVAWSPDGRTLASGSNDNTLKLWDTSSGSLLRTLSGHSDSVLSVAWSPDGRTLASGSFDNTLNLWDTSSGSLLRTLSGHSSTVWSVAWSSDGRTLASGSDDNTLKLWDTSSGSLLRTLSGHSSTVRSVAWSPDGRTLASGSDDNTLKLWAPSSGSLLRTLSGHSSTVRSVAWSPDGRDIGSGSMDGSTGLWESTGDLKWFTCGLPGAVWLTYHPLRLLYTASPDGESLAAVRFDSRTSPVYPLAYYREQLRQDSLSNASTQTPPLIQPRPLRLAWDRFENKSLWFGAFTALYLVGFVLVLFRAHRRNPMTLAQQFFSSAGFPRIQRLSKDLLRLGSTSEGHTAFAMPWQEPTPFVPDQLPHGKGASAAATTVYVLYQDQVPEGARDKLRERLDCEVIPLSTRTLDIALSEGTCSTMLREVEDRFATRIDPYDEAKPVDDPAWFHGRVDLIDRLSMALKQGQHAGLFGLRKVGKTSLIKQLRNRAQDTPVVYIDCQASGVAAAGYFQLILDRLRTEFGRLAVPHLPPRKRVSTVEEFSEQLRRLHERWHQEGRSGPFVLMLDELDKLFVDRRRAGSEQLLSEYIRLFRPLRALAQERSGLAVLATSYRAEINRQNALSATVGENPMFMSFQEYFLGTLDASESRAMVEKIGAWKGIRWEPAALEDLYTLCGGHPFLTRLLASDACEAGRIHAITSERVRAAAQALEANFPAHRIGQYYKEAIWNELRDDEQQALLLAAAAAEAGLLASESPRPLKEALTQIEQYGLVQRSDGRFIVGSALLRSWLTQQEFE</sequence>
<dbReference type="PROSITE" id="PS50294">
    <property type="entry name" value="WD_REPEATS_REGION"/>
    <property type="match status" value="14"/>
</dbReference>
<dbReference type="PROSITE" id="PS00678">
    <property type="entry name" value="WD_REPEATS_1"/>
    <property type="match status" value="8"/>
</dbReference>
<dbReference type="PANTHER" id="PTHR19848">
    <property type="entry name" value="WD40 REPEAT PROTEIN"/>
    <property type="match status" value="1"/>
</dbReference>
<feature type="repeat" description="WD" evidence="3">
    <location>
        <begin position="74"/>
        <end position="115"/>
    </location>
</feature>
<feature type="repeat" description="WD" evidence="3">
    <location>
        <begin position="158"/>
        <end position="199"/>
    </location>
</feature>
<feature type="repeat" description="WD" evidence="3">
    <location>
        <begin position="284"/>
        <end position="325"/>
    </location>
</feature>
<feature type="repeat" description="WD" evidence="3">
    <location>
        <begin position="200"/>
        <end position="241"/>
    </location>
</feature>
<dbReference type="SUPFAM" id="SSF50978">
    <property type="entry name" value="WD40 repeat-like"/>
    <property type="match status" value="2"/>
</dbReference>
<proteinExistence type="predicted"/>